<gene>
    <name evidence="3" type="ORF">FAES_5051</name>
</gene>
<dbReference type="SUPFAM" id="SSF52096">
    <property type="entry name" value="ClpP/crotonase"/>
    <property type="match status" value="1"/>
</dbReference>
<dbReference type="Pfam" id="PF03572">
    <property type="entry name" value="Peptidase_S41"/>
    <property type="match status" value="1"/>
</dbReference>
<evidence type="ECO:0000313" key="4">
    <source>
        <dbReference type="Proteomes" id="UP000011058"/>
    </source>
</evidence>
<protein>
    <submittedName>
        <fullName evidence="3">Peptidase S41</fullName>
    </submittedName>
</protein>
<dbReference type="GO" id="GO:0007165">
    <property type="term" value="P:signal transduction"/>
    <property type="evidence" value="ECO:0007669"/>
    <property type="project" value="TreeGrafter"/>
</dbReference>
<keyword evidence="1" id="KW-0732">Signal</keyword>
<feature type="signal peptide" evidence="1">
    <location>
        <begin position="1"/>
        <end position="21"/>
    </location>
</feature>
<dbReference type="GO" id="GO:0008236">
    <property type="term" value="F:serine-type peptidase activity"/>
    <property type="evidence" value="ECO:0007669"/>
    <property type="project" value="InterPro"/>
</dbReference>
<dbReference type="RefSeq" id="WP_015334149.1">
    <property type="nucleotide sequence ID" value="NC_020054.1"/>
</dbReference>
<dbReference type="InterPro" id="IPR029045">
    <property type="entry name" value="ClpP/crotonase-like_dom_sf"/>
</dbReference>
<dbReference type="STRING" id="1166018.FAES_5051"/>
<dbReference type="GO" id="GO:0006508">
    <property type="term" value="P:proteolysis"/>
    <property type="evidence" value="ECO:0007669"/>
    <property type="project" value="InterPro"/>
</dbReference>
<dbReference type="GO" id="GO:0004175">
    <property type="term" value="F:endopeptidase activity"/>
    <property type="evidence" value="ECO:0007669"/>
    <property type="project" value="TreeGrafter"/>
</dbReference>
<dbReference type="Gene3D" id="3.90.226.10">
    <property type="entry name" value="2-enoyl-CoA Hydratase, Chain A, domain 1"/>
    <property type="match status" value="1"/>
</dbReference>
<dbReference type="PANTHER" id="PTHR32060:SF30">
    <property type="entry name" value="CARBOXY-TERMINAL PROCESSING PROTEASE CTPA"/>
    <property type="match status" value="1"/>
</dbReference>
<dbReference type="KEGG" id="fae:FAES_5051"/>
<dbReference type="eggNOG" id="COG0793">
    <property type="taxonomic scope" value="Bacteria"/>
</dbReference>
<reference evidence="3 4" key="1">
    <citation type="journal article" date="2012" name="J. Bacteriol.">
        <title>Genome Sequence of Fibrella aestuarina BUZ 2T, a Filamentous Marine Bacterium.</title>
        <authorList>
            <person name="Filippini M."/>
            <person name="Qi W."/>
            <person name="Blom J."/>
            <person name="Goesmann A."/>
            <person name="Smits T.H."/>
            <person name="Bagheri H.C."/>
        </authorList>
    </citation>
    <scope>NUCLEOTIDE SEQUENCE [LARGE SCALE GENOMIC DNA]</scope>
    <source>
        <strain evidence="4">BUZ 2T</strain>
    </source>
</reference>
<keyword evidence="4" id="KW-1185">Reference proteome</keyword>
<dbReference type="OrthoDB" id="5480566at2"/>
<dbReference type="HOGENOM" id="CLU_032380_0_0_10"/>
<evidence type="ECO:0000256" key="1">
    <source>
        <dbReference type="SAM" id="SignalP"/>
    </source>
</evidence>
<dbReference type="GO" id="GO:0030288">
    <property type="term" value="C:outer membrane-bounded periplasmic space"/>
    <property type="evidence" value="ECO:0007669"/>
    <property type="project" value="TreeGrafter"/>
</dbReference>
<proteinExistence type="predicted"/>
<accession>I0KFZ7</accession>
<feature type="chain" id="PRO_5003630585" evidence="1">
    <location>
        <begin position="22"/>
        <end position="502"/>
    </location>
</feature>
<evidence type="ECO:0000259" key="2">
    <source>
        <dbReference type="Pfam" id="PF03572"/>
    </source>
</evidence>
<feature type="domain" description="Tail specific protease" evidence="2">
    <location>
        <begin position="259"/>
        <end position="428"/>
    </location>
</feature>
<dbReference type="EMBL" id="HE796683">
    <property type="protein sequence ID" value="CCH03050.1"/>
    <property type="molecule type" value="Genomic_DNA"/>
</dbReference>
<name>I0KFZ7_9BACT</name>
<dbReference type="Proteomes" id="UP000011058">
    <property type="component" value="Chromosome"/>
</dbReference>
<dbReference type="PANTHER" id="PTHR32060">
    <property type="entry name" value="TAIL-SPECIFIC PROTEASE"/>
    <property type="match status" value="1"/>
</dbReference>
<organism evidence="3 4">
    <name type="scientific">Fibrella aestuarina BUZ 2</name>
    <dbReference type="NCBI Taxonomy" id="1166018"/>
    <lineage>
        <taxon>Bacteria</taxon>
        <taxon>Pseudomonadati</taxon>
        <taxon>Bacteroidota</taxon>
        <taxon>Cytophagia</taxon>
        <taxon>Cytophagales</taxon>
        <taxon>Spirosomataceae</taxon>
        <taxon>Fibrella</taxon>
    </lineage>
</organism>
<dbReference type="InterPro" id="IPR005151">
    <property type="entry name" value="Tail-specific_protease"/>
</dbReference>
<evidence type="ECO:0000313" key="3">
    <source>
        <dbReference type="EMBL" id="CCH03050.1"/>
    </source>
</evidence>
<sequence length="502" mass="56395">MKTVRLLTALLLGIHATIAFPQSDSLRTRRLTPAAMQADVAYLRRLLQETHPGLYRYVPRPVMQARLDSLAGQLQHPLPFYAFYGKIEGLLASIRCAHTHALPHKDFDNLFRRTWKTLPFFMVPTQNKSYVLFSVDERVKPGYELLTINGQSINAIQAILEPYHWDDGFIQTSRSQAMKGWLFNLFYYWFIDQPDTYRLTFKNLSGDTVRVEAPAMAFTAAFSQMQKLAVNKQMLAWYNTKPTRHPWRVTFPDDVPQTAHLRIDSFGGRGVNSSAEAVTVFNAFMDKLMATLTKKGIQHLIVDLRANPGGWDSQGIELFRYLAKADTAVQYCARQHSLTNDIESEFIKFSDLSEANRKNVKNELEREADGTFTLKGSSARFTPKPNRFRGNVYILMDGASASTTSEFLAVAHANRVGTFIGEESGGAYEGGNGGSFVHLTLPQSGIQVTTPLVSYRNAVPEPLQKGRGTLPDHAVSFTLDDVLNHTDSVLTYTKELIRKGGK</sequence>
<dbReference type="AlphaFoldDB" id="I0KFZ7"/>